<evidence type="ECO:0000313" key="2">
    <source>
        <dbReference type="Proteomes" id="UP000007151"/>
    </source>
</evidence>
<dbReference type="eggNOG" id="ENOG502SA6K">
    <property type="taxonomic scope" value="Eukaryota"/>
</dbReference>
<organism evidence="1 2">
    <name type="scientific">Danaus plexippus plexippus</name>
    <dbReference type="NCBI Taxonomy" id="278856"/>
    <lineage>
        <taxon>Eukaryota</taxon>
        <taxon>Metazoa</taxon>
        <taxon>Ecdysozoa</taxon>
        <taxon>Arthropoda</taxon>
        <taxon>Hexapoda</taxon>
        <taxon>Insecta</taxon>
        <taxon>Pterygota</taxon>
        <taxon>Neoptera</taxon>
        <taxon>Endopterygota</taxon>
        <taxon>Lepidoptera</taxon>
        <taxon>Glossata</taxon>
        <taxon>Ditrysia</taxon>
        <taxon>Papilionoidea</taxon>
        <taxon>Nymphalidae</taxon>
        <taxon>Danainae</taxon>
        <taxon>Danaini</taxon>
        <taxon>Danaina</taxon>
        <taxon>Danaus</taxon>
        <taxon>Danaus</taxon>
    </lineage>
</organism>
<dbReference type="AlphaFoldDB" id="A0A212FP93"/>
<gene>
    <name evidence="1" type="ORF">KGM_205908</name>
</gene>
<dbReference type="InParanoid" id="A0A212FP93"/>
<dbReference type="EMBL" id="AGBW02003316">
    <property type="protein sequence ID" value="OWR55561.1"/>
    <property type="molecule type" value="Genomic_DNA"/>
</dbReference>
<reference evidence="1 2" key="1">
    <citation type="journal article" date="2011" name="Cell">
        <title>The monarch butterfly genome yields insights into long-distance migration.</title>
        <authorList>
            <person name="Zhan S."/>
            <person name="Merlin C."/>
            <person name="Boore J.L."/>
            <person name="Reppert S.M."/>
        </authorList>
    </citation>
    <scope>NUCLEOTIDE SEQUENCE [LARGE SCALE GENOMIC DNA]</scope>
    <source>
        <strain evidence="1">F-2</strain>
    </source>
</reference>
<protein>
    <submittedName>
        <fullName evidence="1">Orf</fullName>
    </submittedName>
</protein>
<proteinExistence type="predicted"/>
<dbReference type="KEGG" id="dpl:KGM_205908"/>
<comment type="caution">
    <text evidence="1">The sequence shown here is derived from an EMBL/GenBank/DDBJ whole genome shotgun (WGS) entry which is preliminary data.</text>
</comment>
<evidence type="ECO:0000313" key="1">
    <source>
        <dbReference type="EMBL" id="OWR55561.1"/>
    </source>
</evidence>
<name>A0A212FP93_DANPL</name>
<dbReference type="Proteomes" id="UP000007151">
    <property type="component" value="Unassembled WGS sequence"/>
</dbReference>
<dbReference type="STRING" id="278856.A0A212FP93"/>
<accession>A0A212FP93</accession>
<keyword evidence="2" id="KW-1185">Reference proteome</keyword>
<sequence>MTPFTGDDTYPVEAWINESEDIALLMGWNDMEKLIYRKRLLSGTAKLFLRTQSGKSWSYLKEQLKEEFGLKLNSAAIHKKLISCKMNTDETCQQYFFHTKELALHGNIEEALMDYVIDEIRDSESIKIVLYGASNLKEFRKKLDIYSDIKKKLPSCSSPSTTSKTTDRSYVNLVRMSDAKKIQKGNLVYDDTLKTRLTGIAEKEVISMGTFIAKLQIDEYFADIKFHVVKDTDIPVYLEKF</sequence>